<dbReference type="NCBIfam" id="TIGR03815">
    <property type="entry name" value="CpaE_hom_Actino"/>
    <property type="match status" value="1"/>
</dbReference>
<evidence type="ECO:0000313" key="2">
    <source>
        <dbReference type="EMBL" id="EFG47421.1"/>
    </source>
</evidence>
<dbReference type="EMBL" id="ADNU01000037">
    <property type="protein sequence ID" value="EFG47421.1"/>
    <property type="molecule type" value="Genomic_DNA"/>
</dbReference>
<organism evidence="2 3">
    <name type="scientific">Brevibacterium mcbrellneri ATCC 49030</name>
    <dbReference type="NCBI Taxonomy" id="585530"/>
    <lineage>
        <taxon>Bacteria</taxon>
        <taxon>Bacillati</taxon>
        <taxon>Actinomycetota</taxon>
        <taxon>Actinomycetes</taxon>
        <taxon>Micrococcales</taxon>
        <taxon>Brevibacteriaceae</taxon>
        <taxon>Brevibacterium</taxon>
    </lineage>
</organism>
<dbReference type="GO" id="GO:0051782">
    <property type="term" value="P:negative regulation of cell division"/>
    <property type="evidence" value="ECO:0007669"/>
    <property type="project" value="TreeGrafter"/>
</dbReference>
<comment type="caution">
    <text evidence="2">The sequence shown here is derived from an EMBL/GenBank/DDBJ whole genome shotgun (WGS) entry which is preliminary data.</text>
</comment>
<keyword evidence="3" id="KW-1185">Reference proteome</keyword>
<gene>
    <name evidence="2" type="ORF">HMPREF0183_1213</name>
</gene>
<dbReference type="PANTHER" id="PTHR43384">
    <property type="entry name" value="SEPTUM SITE-DETERMINING PROTEIN MIND HOMOLOG, CHLOROPLASTIC-RELATED"/>
    <property type="match status" value="1"/>
</dbReference>
<dbReference type="AlphaFoldDB" id="D4YMV6"/>
<name>D4YMV6_9MICO</name>
<dbReference type="GO" id="GO:0016887">
    <property type="term" value="F:ATP hydrolysis activity"/>
    <property type="evidence" value="ECO:0007669"/>
    <property type="project" value="TreeGrafter"/>
</dbReference>
<evidence type="ECO:0000313" key="3">
    <source>
        <dbReference type="Proteomes" id="UP000005714"/>
    </source>
</evidence>
<dbReference type="GO" id="GO:0005829">
    <property type="term" value="C:cytosol"/>
    <property type="evidence" value="ECO:0007669"/>
    <property type="project" value="TreeGrafter"/>
</dbReference>
<sequence length="349" mass="36255">MALHSEAMQIVLFTHVQSLIEHCSALADGVGVTLEVRSPDSGGWQNAVLILVGEDVTHASATPGIPSVLVGAEGAGDDVWRAAAKLGVDNVVVLPAGAEWLSQRMIQAVEPPRAPALTHGVIGGTGGAGASVLACAVARQSAESGVSTVLVDADALGGGLDVVLGCENIEGLRWPALASSRGRLRPSTLQDALPRQGNLSVLSWDRTLDEDTSKITEGVFDAVIAASQQAFDFVVIDLPRHAPIEWAATCHSMTVVTPGRVRAAVATAAVANRLTQVHSSIRVAVRESGRGGVDADLLAKAVGVDLAGTFRDDAALGEKLDRGEGLPRGRTNLAKFASYLFDDVFAEER</sequence>
<dbReference type="InterPro" id="IPR027417">
    <property type="entry name" value="P-loop_NTPase"/>
</dbReference>
<protein>
    <submittedName>
        <fullName evidence="2">CpaE-like protein</fullName>
    </submittedName>
</protein>
<dbReference type="InterPro" id="IPR050625">
    <property type="entry name" value="ParA/MinD_ATPase"/>
</dbReference>
<dbReference type="GO" id="GO:0005524">
    <property type="term" value="F:ATP binding"/>
    <property type="evidence" value="ECO:0007669"/>
    <property type="project" value="TreeGrafter"/>
</dbReference>
<feature type="domain" description="Rv3660c-like CheY-like N-terminal" evidence="1">
    <location>
        <begin position="17"/>
        <end position="113"/>
    </location>
</feature>
<dbReference type="Pfam" id="PF26563">
    <property type="entry name" value="Rv3660c_N"/>
    <property type="match status" value="1"/>
</dbReference>
<accession>D4YMV6</accession>
<proteinExistence type="predicted"/>
<dbReference type="InterPro" id="IPR059050">
    <property type="entry name" value="Rv3660c_N"/>
</dbReference>
<evidence type="ECO:0000259" key="1">
    <source>
        <dbReference type="Pfam" id="PF26563"/>
    </source>
</evidence>
<dbReference type="Proteomes" id="UP000005714">
    <property type="component" value="Unassembled WGS sequence"/>
</dbReference>
<dbReference type="GO" id="GO:0009898">
    <property type="term" value="C:cytoplasmic side of plasma membrane"/>
    <property type="evidence" value="ECO:0007669"/>
    <property type="project" value="TreeGrafter"/>
</dbReference>
<dbReference type="eggNOG" id="COG2894">
    <property type="taxonomic scope" value="Bacteria"/>
</dbReference>
<dbReference type="SUPFAM" id="SSF52540">
    <property type="entry name" value="P-loop containing nucleoside triphosphate hydrolases"/>
    <property type="match status" value="1"/>
</dbReference>
<dbReference type="Gene3D" id="3.40.50.300">
    <property type="entry name" value="P-loop containing nucleotide triphosphate hydrolases"/>
    <property type="match status" value="1"/>
</dbReference>
<dbReference type="STRING" id="585530.HMPREF0183_1213"/>
<reference evidence="2 3" key="1">
    <citation type="submission" date="2010-04" db="EMBL/GenBank/DDBJ databases">
        <authorList>
            <person name="Qin X."/>
            <person name="Bachman B."/>
            <person name="Battles P."/>
            <person name="Bell A."/>
            <person name="Bess C."/>
            <person name="Bickham C."/>
            <person name="Chaboub L."/>
            <person name="Chen D."/>
            <person name="Coyle M."/>
            <person name="Deiros D.R."/>
            <person name="Dinh H."/>
            <person name="Forbes L."/>
            <person name="Fowler G."/>
            <person name="Francisco L."/>
            <person name="Fu Q."/>
            <person name="Gubbala S."/>
            <person name="Hale W."/>
            <person name="Han Y."/>
            <person name="Hemphill L."/>
            <person name="Highlander S.K."/>
            <person name="Hirani K."/>
            <person name="Hogues M."/>
            <person name="Jackson L."/>
            <person name="Jakkamsetti A."/>
            <person name="Javaid M."/>
            <person name="Jiang H."/>
            <person name="Korchina V."/>
            <person name="Kovar C."/>
            <person name="Lara F."/>
            <person name="Lee S."/>
            <person name="Mata R."/>
            <person name="Mathew T."/>
            <person name="Moen C."/>
            <person name="Morales K."/>
            <person name="Munidasa M."/>
            <person name="Nazareth L."/>
            <person name="Ngo R."/>
            <person name="Nguyen L."/>
            <person name="Okwuonu G."/>
            <person name="Ongeri F."/>
            <person name="Patil S."/>
            <person name="Petrosino J."/>
            <person name="Pham C."/>
            <person name="Pham P."/>
            <person name="Pu L.-L."/>
            <person name="Puazo M."/>
            <person name="Raj R."/>
            <person name="Reid J."/>
            <person name="Rouhana J."/>
            <person name="Saada N."/>
            <person name="Shang Y."/>
            <person name="Simmons D."/>
            <person name="Thornton R."/>
            <person name="Warren J."/>
            <person name="Weissenberger G."/>
            <person name="Zhang J."/>
            <person name="Zhang L."/>
            <person name="Zhou C."/>
            <person name="Zhu D."/>
            <person name="Muzny D."/>
            <person name="Worley K."/>
            <person name="Gibbs R."/>
        </authorList>
    </citation>
    <scope>NUCLEOTIDE SEQUENCE [LARGE SCALE GENOMIC DNA]</scope>
    <source>
        <strain evidence="2 3">ATCC 49030</strain>
    </source>
</reference>
<dbReference type="InterPro" id="IPR022521">
    <property type="entry name" value="Rv3660c"/>
</dbReference>
<dbReference type="PANTHER" id="PTHR43384:SF11">
    <property type="entry name" value="SEPTUM SITE DETERMINING PROTEIN"/>
    <property type="match status" value="1"/>
</dbReference>